<keyword evidence="4" id="KW-0285">Flavoprotein</keyword>
<evidence type="ECO:0000256" key="6">
    <source>
        <dbReference type="ARBA" id="ARBA00022857"/>
    </source>
</evidence>
<dbReference type="SUPFAM" id="SSF51730">
    <property type="entry name" value="FAD-linked oxidoreductase"/>
    <property type="match status" value="1"/>
</dbReference>
<dbReference type="Gene3D" id="3.20.20.220">
    <property type="match status" value="1"/>
</dbReference>
<dbReference type="InterPro" id="IPR053806">
    <property type="entry name" value="MTHFR_C"/>
</dbReference>
<evidence type="ECO:0000256" key="7">
    <source>
        <dbReference type="ARBA" id="ARBA00023002"/>
    </source>
</evidence>
<protein>
    <submittedName>
        <fullName evidence="11">Methylenetetrahydrofolate reductase-domain-containing protein</fullName>
    </submittedName>
</protein>
<dbReference type="InterPro" id="IPR029041">
    <property type="entry name" value="FAD-linked_oxidoreductase-like"/>
</dbReference>
<evidence type="ECO:0000256" key="9">
    <source>
        <dbReference type="SAM" id="MobiDB-lite"/>
    </source>
</evidence>
<dbReference type="GO" id="GO:0035999">
    <property type="term" value="P:tetrahydrofolate interconversion"/>
    <property type="evidence" value="ECO:0007669"/>
    <property type="project" value="UniProtKB-UniPathway"/>
</dbReference>
<dbReference type="GO" id="GO:0071949">
    <property type="term" value="F:FAD binding"/>
    <property type="evidence" value="ECO:0007669"/>
    <property type="project" value="TreeGrafter"/>
</dbReference>
<sequence>MKIIDKLRRAEAEDRITWSFEYFPPKTDQGIQNLYDRLDRMHALGPTFIDVTWAAGGSTADTTLDVCEYAQKVAGLEVCMHLTCTNMPKQMIDDALAKAREIGIQNILALRGDPPRGQERWTACEGGLSYAVDLVKYIRQTHGDYFGIAVAGYPEGHLENPDREDDLRRLKEKVDAGADYIITQMFYDCDMFVEWVAACRRIGITCPILPGIMPIQTYGGFQRMTSLSKTAVPQHIHDALEPIKDDDAQVKEYGIRLAMDMCTQLRQRAGISCFHMYTMNLERSVRLILEGLEWVAPREVVRPLPWTPSLAKKRVGESVRPIHWRNRPRSYISRTETWDEYSNGRWGDAASPAYGELDGYNTRLKQTKEEALAIWGKPSTPAQVRRVFVDFCQGAIRALPWSDFPLSGESNLIRTELAGANARGFLTINSQPAVNGKPSSDKLVGWGPRNGFVYQKAYIEAFVPRHVLDALEQELRECDPDAIVQYHAVNRDGSDLRSNHAADSPNAVTWGIFPGCEVKQPTVVDLTSFLAWKDEAFLLWDQWVNVVPEGENALLQEMASEWYLVTLVHNDFHEPSSALFDVLKRVARKVEGIPEEADAEEVLRIVAEAKKGEEVPAVSSLVDEKQSRATTTAAAAEGNVSEARNREAIAAL</sequence>
<evidence type="ECO:0000313" key="11">
    <source>
        <dbReference type="EMBL" id="ORZ36024.1"/>
    </source>
</evidence>
<keyword evidence="7" id="KW-0560">Oxidoreductase</keyword>
<dbReference type="Pfam" id="PF02219">
    <property type="entry name" value="MTHFR"/>
    <property type="match status" value="1"/>
</dbReference>
<dbReference type="InterPro" id="IPR004621">
    <property type="entry name" value="Fadh2_euk"/>
</dbReference>
<dbReference type="STRING" id="765915.A0A1Y2HPZ8"/>
<gene>
    <name evidence="11" type="ORF">BCR44DRAFT_147166</name>
</gene>
<keyword evidence="12" id="KW-1185">Reference proteome</keyword>
<keyword evidence="5" id="KW-0274">FAD</keyword>
<dbReference type="NCBIfam" id="TIGR00677">
    <property type="entry name" value="fadh2_euk"/>
    <property type="match status" value="1"/>
</dbReference>
<reference evidence="11 12" key="1">
    <citation type="submission" date="2016-07" db="EMBL/GenBank/DDBJ databases">
        <title>Pervasive Adenine N6-methylation of Active Genes in Fungi.</title>
        <authorList>
            <consortium name="DOE Joint Genome Institute"/>
            <person name="Mondo S.J."/>
            <person name="Dannebaum R.O."/>
            <person name="Kuo R.C."/>
            <person name="Labutti K."/>
            <person name="Haridas S."/>
            <person name="Kuo A."/>
            <person name="Salamov A."/>
            <person name="Ahrendt S.R."/>
            <person name="Lipzen A."/>
            <person name="Sullivan W."/>
            <person name="Andreopoulos W.B."/>
            <person name="Clum A."/>
            <person name="Lindquist E."/>
            <person name="Daum C."/>
            <person name="Ramamoorthy G.K."/>
            <person name="Gryganskyi A."/>
            <person name="Culley D."/>
            <person name="Magnuson J.K."/>
            <person name="James T.Y."/>
            <person name="O'Malley M.A."/>
            <person name="Stajich J.E."/>
            <person name="Spatafora J.W."/>
            <person name="Visel A."/>
            <person name="Grigoriev I.V."/>
        </authorList>
    </citation>
    <scope>NUCLEOTIDE SEQUENCE [LARGE SCALE GENOMIC DNA]</scope>
    <source>
        <strain evidence="11 12">PL171</strain>
    </source>
</reference>
<dbReference type="GO" id="GO:0004489">
    <property type="term" value="F:methylenetetrahydrofolate reductase [NAD(P)H] activity"/>
    <property type="evidence" value="ECO:0007669"/>
    <property type="project" value="InterPro"/>
</dbReference>
<comment type="cofactor">
    <cofactor evidence="1">
        <name>FAD</name>
        <dbReference type="ChEBI" id="CHEBI:57692"/>
    </cofactor>
</comment>
<evidence type="ECO:0000313" key="12">
    <source>
        <dbReference type="Proteomes" id="UP000193411"/>
    </source>
</evidence>
<dbReference type="OrthoDB" id="16284at2759"/>
<dbReference type="PANTHER" id="PTHR45754:SF3">
    <property type="entry name" value="METHYLENETETRAHYDROFOLATE REDUCTASE (NADPH)"/>
    <property type="match status" value="1"/>
</dbReference>
<dbReference type="AlphaFoldDB" id="A0A1Y2HPZ8"/>
<dbReference type="Proteomes" id="UP000193411">
    <property type="component" value="Unassembled WGS sequence"/>
</dbReference>
<evidence type="ECO:0000259" key="10">
    <source>
        <dbReference type="Pfam" id="PF21895"/>
    </source>
</evidence>
<dbReference type="CDD" id="cd00537">
    <property type="entry name" value="MTHFR"/>
    <property type="match status" value="1"/>
</dbReference>
<dbReference type="GO" id="GO:0009086">
    <property type="term" value="P:methionine biosynthetic process"/>
    <property type="evidence" value="ECO:0007669"/>
    <property type="project" value="TreeGrafter"/>
</dbReference>
<dbReference type="PANTHER" id="PTHR45754">
    <property type="entry name" value="METHYLENETETRAHYDROFOLATE REDUCTASE"/>
    <property type="match status" value="1"/>
</dbReference>
<comment type="similarity">
    <text evidence="3">Belongs to the methylenetetrahydrofolate reductase family.</text>
</comment>
<comment type="pathway">
    <text evidence="2 8">One-carbon metabolism; tetrahydrofolate interconversion.</text>
</comment>
<dbReference type="FunFam" id="3.20.20.220:FF:000002">
    <property type="entry name" value="Methylenetetrahydrofolate reductase"/>
    <property type="match status" value="1"/>
</dbReference>
<dbReference type="EMBL" id="MCFL01000019">
    <property type="protein sequence ID" value="ORZ36024.1"/>
    <property type="molecule type" value="Genomic_DNA"/>
</dbReference>
<comment type="caution">
    <text evidence="11">The sequence shown here is derived from an EMBL/GenBank/DDBJ whole genome shotgun (WGS) entry which is preliminary data.</text>
</comment>
<proteinExistence type="inferred from homology"/>
<name>A0A1Y2HPZ8_9FUNG</name>
<keyword evidence="6" id="KW-0521">NADP</keyword>
<evidence type="ECO:0000256" key="1">
    <source>
        <dbReference type="ARBA" id="ARBA00001974"/>
    </source>
</evidence>
<evidence type="ECO:0000256" key="8">
    <source>
        <dbReference type="RuleBase" id="RU004254"/>
    </source>
</evidence>
<dbReference type="InterPro" id="IPR003171">
    <property type="entry name" value="Mehydrof_redctse-like"/>
</dbReference>
<organism evidence="11 12">
    <name type="scientific">Catenaria anguillulae PL171</name>
    <dbReference type="NCBI Taxonomy" id="765915"/>
    <lineage>
        <taxon>Eukaryota</taxon>
        <taxon>Fungi</taxon>
        <taxon>Fungi incertae sedis</taxon>
        <taxon>Blastocladiomycota</taxon>
        <taxon>Blastocladiomycetes</taxon>
        <taxon>Blastocladiales</taxon>
        <taxon>Catenariaceae</taxon>
        <taxon>Catenaria</taxon>
    </lineage>
</organism>
<dbReference type="Pfam" id="PF21895">
    <property type="entry name" value="MTHFR_C"/>
    <property type="match status" value="1"/>
</dbReference>
<evidence type="ECO:0000256" key="2">
    <source>
        <dbReference type="ARBA" id="ARBA00004777"/>
    </source>
</evidence>
<evidence type="ECO:0000256" key="4">
    <source>
        <dbReference type="ARBA" id="ARBA00022630"/>
    </source>
</evidence>
<evidence type="ECO:0000256" key="3">
    <source>
        <dbReference type="ARBA" id="ARBA00006743"/>
    </source>
</evidence>
<dbReference type="GO" id="GO:0005829">
    <property type="term" value="C:cytosol"/>
    <property type="evidence" value="ECO:0007669"/>
    <property type="project" value="TreeGrafter"/>
</dbReference>
<feature type="region of interest" description="Disordered" evidence="9">
    <location>
        <begin position="618"/>
        <end position="640"/>
    </location>
</feature>
<accession>A0A1Y2HPZ8</accession>
<dbReference type="UniPathway" id="UPA00193"/>
<evidence type="ECO:0000256" key="5">
    <source>
        <dbReference type="ARBA" id="ARBA00022827"/>
    </source>
</evidence>
<feature type="domain" description="MTHFR SAM-binding regulatory" evidence="10">
    <location>
        <begin position="302"/>
        <end position="587"/>
    </location>
</feature>